<reference evidence="1" key="2">
    <citation type="submission" date="2020-07" db="EMBL/GenBank/DDBJ databases">
        <authorList>
            <person name="Vera ALvarez R."/>
            <person name="Arias-Moreno D.M."/>
            <person name="Jimenez-Jacinto V."/>
            <person name="Jimenez-Bremont J.F."/>
            <person name="Swaminathan K."/>
            <person name="Moose S.P."/>
            <person name="Guerrero-Gonzalez M.L."/>
            <person name="Marino-Ramirez L."/>
            <person name="Landsman D."/>
            <person name="Rodriguez-Kessler M."/>
            <person name="Delgado-Sanchez P."/>
        </authorList>
    </citation>
    <scope>NUCLEOTIDE SEQUENCE</scope>
    <source>
        <tissue evidence="1">Cladode</tissue>
    </source>
</reference>
<reference evidence="1" key="1">
    <citation type="journal article" date="2013" name="J. Plant Res.">
        <title>Effect of fungi and light on seed germination of three Opuntia species from semiarid lands of central Mexico.</title>
        <authorList>
            <person name="Delgado-Sanchez P."/>
            <person name="Jimenez-Bremont J.F."/>
            <person name="Guerrero-Gonzalez Mde L."/>
            <person name="Flores J."/>
        </authorList>
    </citation>
    <scope>NUCLEOTIDE SEQUENCE</scope>
    <source>
        <tissue evidence="1">Cladode</tissue>
    </source>
</reference>
<evidence type="ECO:0000313" key="1">
    <source>
        <dbReference type="EMBL" id="MBA4652207.1"/>
    </source>
</evidence>
<dbReference type="AlphaFoldDB" id="A0A7C9DWW0"/>
<protein>
    <submittedName>
        <fullName evidence="1">Uncharacterized protein</fullName>
    </submittedName>
</protein>
<sequence length="135" mass="14613">MILALITLYLGVKMRAPLWFGVLLSLLGTSFLTTSSTTTSPALSGSSTPMVSRRWLQIGGSLQMSTSGKGRSTCCVRSTGGKHHNTTIKLTTKSKYSFHPNISTQQLMKMVLGLITLITPPYHLRSLLVAPLMTS</sequence>
<proteinExistence type="predicted"/>
<name>A0A7C9DWW0_OPUST</name>
<dbReference type="EMBL" id="GISG01173542">
    <property type="protein sequence ID" value="MBA4652207.1"/>
    <property type="molecule type" value="Transcribed_RNA"/>
</dbReference>
<organism evidence="1">
    <name type="scientific">Opuntia streptacantha</name>
    <name type="common">Prickly pear cactus</name>
    <name type="synonym">Opuntia cardona</name>
    <dbReference type="NCBI Taxonomy" id="393608"/>
    <lineage>
        <taxon>Eukaryota</taxon>
        <taxon>Viridiplantae</taxon>
        <taxon>Streptophyta</taxon>
        <taxon>Embryophyta</taxon>
        <taxon>Tracheophyta</taxon>
        <taxon>Spermatophyta</taxon>
        <taxon>Magnoliopsida</taxon>
        <taxon>eudicotyledons</taxon>
        <taxon>Gunneridae</taxon>
        <taxon>Pentapetalae</taxon>
        <taxon>Caryophyllales</taxon>
        <taxon>Cactineae</taxon>
        <taxon>Cactaceae</taxon>
        <taxon>Opuntioideae</taxon>
        <taxon>Opuntia</taxon>
    </lineage>
</organism>
<accession>A0A7C9DWW0</accession>